<dbReference type="InterPro" id="IPR041203">
    <property type="entry name" value="Bact_A2M_MG5"/>
</dbReference>
<dbReference type="Pfam" id="PF21142">
    <property type="entry name" value="A2M_bMG2"/>
    <property type="match status" value="1"/>
</dbReference>
<dbReference type="EMBL" id="JACIIZ010000023">
    <property type="protein sequence ID" value="MBB6255043.1"/>
    <property type="molecule type" value="Genomic_DNA"/>
</dbReference>
<dbReference type="PANTHER" id="PTHR40094">
    <property type="entry name" value="ALPHA-2-MACROGLOBULIN HOMOLOG"/>
    <property type="match status" value="1"/>
</dbReference>
<comment type="similarity">
    <text evidence="1">Belongs to the protease inhibitor I39 (alpha-2-macroglobulin) family. Bacterial alpha-2-macroglobulin subfamily.</text>
</comment>
<dbReference type="InterPro" id="IPR041246">
    <property type="entry name" value="Bact_MG10"/>
</dbReference>
<reference evidence="6 7" key="1">
    <citation type="submission" date="2020-08" db="EMBL/GenBank/DDBJ databases">
        <title>Genomic Encyclopedia of Type Strains, Phase IV (KMG-IV): sequencing the most valuable type-strain genomes for metagenomic binning, comparative biology and taxonomic classification.</title>
        <authorList>
            <person name="Goeker M."/>
        </authorList>
    </citation>
    <scope>NUCLEOTIDE SEQUENCE [LARGE SCALE GENOMIC DNA]</scope>
    <source>
        <strain evidence="6 7">DSM 22198</strain>
    </source>
</reference>
<feature type="signal peptide" evidence="3">
    <location>
        <begin position="1"/>
        <end position="19"/>
    </location>
</feature>
<keyword evidence="2 3" id="KW-0732">Signal</keyword>
<evidence type="ECO:0000313" key="7">
    <source>
        <dbReference type="Proteomes" id="UP000539175"/>
    </source>
</evidence>
<dbReference type="Gene3D" id="1.50.10.20">
    <property type="match status" value="1"/>
</dbReference>
<dbReference type="SMART" id="SM01360">
    <property type="entry name" value="A2M"/>
    <property type="match status" value="1"/>
</dbReference>
<dbReference type="InterPro" id="IPR002890">
    <property type="entry name" value="MG2"/>
</dbReference>
<dbReference type="Proteomes" id="UP000539175">
    <property type="component" value="Unassembled WGS sequence"/>
</dbReference>
<evidence type="ECO:0000259" key="4">
    <source>
        <dbReference type="SMART" id="SM01359"/>
    </source>
</evidence>
<dbReference type="CDD" id="cd02891">
    <property type="entry name" value="A2M_like"/>
    <property type="match status" value="1"/>
</dbReference>
<feature type="chain" id="PRO_5031256191" description="Alpha-2-macroglobulin family protein" evidence="3">
    <location>
        <begin position="20"/>
        <end position="1619"/>
    </location>
</feature>
<dbReference type="InterPro" id="IPR001599">
    <property type="entry name" value="Macroglobln_a2"/>
</dbReference>
<dbReference type="InterPro" id="IPR041462">
    <property type="entry name" value="Bact_A2M_MG6"/>
</dbReference>
<dbReference type="Pfam" id="PF11974">
    <property type="entry name" value="bMG3"/>
    <property type="match status" value="1"/>
</dbReference>
<evidence type="ECO:0000256" key="2">
    <source>
        <dbReference type="ARBA" id="ARBA00022729"/>
    </source>
</evidence>
<dbReference type="InterPro" id="IPR051802">
    <property type="entry name" value="YfhM-like"/>
</dbReference>
<feature type="domain" description="Alpha-2-macroglobulin" evidence="5">
    <location>
        <begin position="935"/>
        <end position="1024"/>
    </location>
</feature>
<dbReference type="InterPro" id="IPR011625">
    <property type="entry name" value="A2M_N_BRD"/>
</dbReference>
<evidence type="ECO:0008006" key="8">
    <source>
        <dbReference type="Google" id="ProtNLM"/>
    </source>
</evidence>
<dbReference type="PIRSF" id="PIRSF038980">
    <property type="entry name" value="A2M_bac"/>
    <property type="match status" value="1"/>
</dbReference>
<dbReference type="InterPro" id="IPR026284">
    <property type="entry name" value="A2MG_proteobact"/>
</dbReference>
<accession>A0A7X0EFI9</accession>
<protein>
    <recommendedName>
        <fullName evidence="8">Alpha-2-macroglobulin family protein</fullName>
    </recommendedName>
</protein>
<dbReference type="GO" id="GO:0004866">
    <property type="term" value="F:endopeptidase inhibitor activity"/>
    <property type="evidence" value="ECO:0007669"/>
    <property type="project" value="InterPro"/>
</dbReference>
<dbReference type="InterPro" id="IPR008930">
    <property type="entry name" value="Terpenoid_cyclase/PrenylTrfase"/>
</dbReference>
<dbReference type="Gene3D" id="2.60.40.1930">
    <property type="match status" value="1"/>
</dbReference>
<dbReference type="Pfam" id="PF17972">
    <property type="entry name" value="bMG5"/>
    <property type="match status" value="1"/>
</dbReference>
<evidence type="ECO:0000259" key="5">
    <source>
        <dbReference type="SMART" id="SM01360"/>
    </source>
</evidence>
<dbReference type="Pfam" id="PF17973">
    <property type="entry name" value="bMG10"/>
    <property type="match status" value="1"/>
</dbReference>
<evidence type="ECO:0000313" key="6">
    <source>
        <dbReference type="EMBL" id="MBB6255043.1"/>
    </source>
</evidence>
<dbReference type="Pfam" id="PF01835">
    <property type="entry name" value="MG2"/>
    <property type="match status" value="1"/>
</dbReference>
<dbReference type="SMART" id="SM01419">
    <property type="entry name" value="Thiol-ester_cl"/>
    <property type="match status" value="1"/>
</dbReference>
<proteinExistence type="inferred from homology"/>
<dbReference type="Pfam" id="PF07703">
    <property type="entry name" value="A2M_BRD"/>
    <property type="match status" value="1"/>
</dbReference>
<organism evidence="6 7">
    <name type="scientific">Nitrospirillum iridis</name>
    <dbReference type="NCBI Taxonomy" id="765888"/>
    <lineage>
        <taxon>Bacteria</taxon>
        <taxon>Pseudomonadati</taxon>
        <taxon>Pseudomonadota</taxon>
        <taxon>Alphaproteobacteria</taxon>
        <taxon>Rhodospirillales</taxon>
        <taxon>Azospirillaceae</taxon>
        <taxon>Nitrospirillum</taxon>
    </lineage>
</organism>
<keyword evidence="7" id="KW-1185">Reference proteome</keyword>
<dbReference type="Pfam" id="PF00207">
    <property type="entry name" value="A2M"/>
    <property type="match status" value="1"/>
</dbReference>
<dbReference type="InterPro" id="IPR049120">
    <property type="entry name" value="A2M_bMG2"/>
</dbReference>
<dbReference type="SMART" id="SM01359">
    <property type="entry name" value="A2M_N_2"/>
    <property type="match status" value="1"/>
</dbReference>
<sequence>MRRCVAFVARLAIAALALAAPPLCGAAHAAGPLAPTSTLVQSDMDASGACVRFNGALAENHGDLSGFVALEPAADMAVTADDRQLCLSGLEPGKTYSVTVRAGLPAADGNTLPKNLTFHLVMHDLPGSVRIAGTGYVLPRVGNAGVGVETVNIARVALSLYRAPETALASLPLNQDPTGWSVESLVDEKVRPVWTGTMDTKGALNKRTITNFPLDQVLKERQPGAYLLVVEDEKLAKDRDNAPYGEREARTAARWLVETDMALTALTGGDGLTVVARSLAKATPLSGARVVLVAHDSGTLGEAKTDGDGIARFPIGLLRGKGGARPALVEAFAGGASLIPFASAPADFAALSLDRAAFDFSARGADGRPDPGPLDAYVYTERGIYRPGETVHAAFVLRDAQIRTTAVDSVAAVVRRSDGVEAAHLTIKLTSGAGTVDVPISAAAPRGEWRIDLYVAGGDAVVGSGSFQVEDFVPERLKVTVGKPTSPALAAGQPAILPVEARFLYGAVAADLPVGGEVRLERDPKPFAKWTDFAFGRDDDGFQPATEPSVDTHTDGEGMARVEFPIPAAGSATAPLQAVLTAAVVEPGGRVTRDQTTVPVVYRAGFLGIRPRFANHRVREGGGADFDILAVDSLGAPQVAKGLRYTVSRVERHYTWYRSGYRWSYRTSLQYQTVATGVLDLDGVKPARLSQRLDWGEYRLLVESPANGAVASASFYSGWYMAGASTDAPDVVPSALDKAAYKAGETAHLRIEPPFAGQMQVAVAGQDVRILTTRAVGGEPVTVDIPVRAEWGAGAYALVSFIRPADKGAGHQPVRAVGLAWIPIESAAKTMAVSITAPKTLRPRQKVDVQVDAPTAGAGAYVTVAAVDEGILQLTRFRSPDPLAHFFAKRKLAAEMRDDYGNLLENQAGQTGVLRQGGDNSPGGVGLPVVPTRTVALFSGLVALDAKGHAKVTLDIPDFNGSLRLMAVAVDKERMGMAEGALVVRDPVVAEVILPRFLAPNDTASGTLLLHNLEGAAGDYRVTLVTDGALKLAADPRRTVTLAAGQRVVQPVALRGGGAGIGGLTLAVEGPGGLKLERSWPITIRPAEAPIVMAEQRQQAPGEAFTLPPNLLDAFLPGTGGITLSYANLPGIDVAGLMTDLDLYPYGCTEQTVSRALPLVAFRDLARQLGLEGNVKDPDNRVNTAIDRLLQRQGSTGEFGLWSSGDGLGSPWLQMYVFDFLSRARGAGYFVPDLAMRSLADWVTQQTDRGVGATGEQGEALVYGQYLLARGGNANPANLRYIHDVTAERLSDGPLAYAQLGAALLAAGDKVRADAAFERARKHLGQASHDYYSSPLRDAAATLAVAAEANAVPLQEAALHLALSGLKEPWHYNTNQKSWLLLASQAILAKGQPISLTTTGYAKAATGRTLTYSPNPAQLAAGFGVVNSGTAAVWRTVQLHGVPKESPGPVSEGITLTKQVYTMDGKPVGTDHVARNTRLVVVLTGVLRQRVKRTLVTVDPLPAGWEIESVLHPGYKGDPRALDWLQNISDAAVAEGRDDRFVGVLDAGQPSWVHSNGIEEASDDAKEDDRPTRDFRFAYVVRAVTPGEFALPPASTQDMYDPAAIARTAAGRTVVDAVP</sequence>
<dbReference type="InterPro" id="IPR047565">
    <property type="entry name" value="Alpha-macroglob_thiol-ester_cl"/>
</dbReference>
<dbReference type="Pfam" id="PF17962">
    <property type="entry name" value="bMG6"/>
    <property type="match status" value="1"/>
</dbReference>
<dbReference type="InterPro" id="IPR021868">
    <property type="entry name" value="Alpha_2_Macroglob_MG3"/>
</dbReference>
<dbReference type="SUPFAM" id="SSF48239">
    <property type="entry name" value="Terpenoid cyclases/Protein prenyltransferases"/>
    <property type="match status" value="1"/>
</dbReference>
<name>A0A7X0EFI9_9PROT</name>
<dbReference type="PANTHER" id="PTHR40094:SF1">
    <property type="entry name" value="UBIQUITIN DOMAIN-CONTAINING PROTEIN"/>
    <property type="match status" value="1"/>
</dbReference>
<evidence type="ECO:0000256" key="3">
    <source>
        <dbReference type="SAM" id="SignalP"/>
    </source>
</evidence>
<gene>
    <name evidence="6" type="ORF">FHS74_005639</name>
</gene>
<feature type="domain" description="Alpha-2-macroglobulin bait region" evidence="4">
    <location>
        <begin position="732"/>
        <end position="874"/>
    </location>
</feature>
<comment type="caution">
    <text evidence="6">The sequence shown here is derived from an EMBL/GenBank/DDBJ whole genome shotgun (WGS) entry which is preliminary data.</text>
</comment>
<evidence type="ECO:0000256" key="1">
    <source>
        <dbReference type="ARBA" id="ARBA00010556"/>
    </source>
</evidence>
<dbReference type="RefSeq" id="WP_184807561.1">
    <property type="nucleotide sequence ID" value="NZ_JACIIZ010000023.1"/>
</dbReference>